<dbReference type="InterPro" id="IPR008978">
    <property type="entry name" value="HSP20-like_chaperone"/>
</dbReference>
<keyword evidence="4" id="KW-0346">Stress response</keyword>
<gene>
    <name evidence="4" type="ORF">MECH1_V1_0312</name>
</gene>
<dbReference type="SUPFAM" id="SSF49764">
    <property type="entry name" value="HSP20-like chaperones"/>
    <property type="match status" value="1"/>
</dbReference>
<keyword evidence="5" id="KW-1185">Reference proteome</keyword>
<organism evidence="4 5">
    <name type="scientific">Candidatus Methylocalor cossyra</name>
    <dbReference type="NCBI Taxonomy" id="3108543"/>
    <lineage>
        <taxon>Bacteria</taxon>
        <taxon>Pseudomonadati</taxon>
        <taxon>Pseudomonadota</taxon>
        <taxon>Gammaproteobacteria</taxon>
        <taxon>Methylococcales</taxon>
        <taxon>Methylococcaceae</taxon>
        <taxon>Candidatus Methylocalor</taxon>
    </lineage>
</organism>
<dbReference type="InterPro" id="IPR031107">
    <property type="entry name" value="Small_HSP"/>
</dbReference>
<dbReference type="PANTHER" id="PTHR11527">
    <property type="entry name" value="HEAT-SHOCK PROTEIN 20 FAMILY MEMBER"/>
    <property type="match status" value="1"/>
</dbReference>
<evidence type="ECO:0000256" key="2">
    <source>
        <dbReference type="RuleBase" id="RU003616"/>
    </source>
</evidence>
<protein>
    <submittedName>
        <fullName evidence="4">Heat shock protein Hsp20</fullName>
    </submittedName>
</protein>
<dbReference type="PROSITE" id="PS01031">
    <property type="entry name" value="SHSP"/>
    <property type="match status" value="1"/>
</dbReference>
<evidence type="ECO:0000313" key="4">
    <source>
        <dbReference type="EMBL" id="CAL1239088.1"/>
    </source>
</evidence>
<dbReference type="RefSeq" id="WP_348758678.1">
    <property type="nucleotide sequence ID" value="NZ_OZ026884.1"/>
</dbReference>
<evidence type="ECO:0000256" key="1">
    <source>
        <dbReference type="PROSITE-ProRule" id="PRU00285"/>
    </source>
</evidence>
<proteinExistence type="inferred from homology"/>
<dbReference type="Gene3D" id="2.60.40.790">
    <property type="match status" value="1"/>
</dbReference>
<dbReference type="CDD" id="cd06464">
    <property type="entry name" value="ACD_sHsps-like"/>
    <property type="match status" value="1"/>
</dbReference>
<reference evidence="4 5" key="1">
    <citation type="submission" date="2024-04" db="EMBL/GenBank/DDBJ databases">
        <authorList>
            <person name="Cremers G."/>
        </authorList>
    </citation>
    <scope>NUCLEOTIDE SEQUENCE [LARGE SCALE GENOMIC DNA]</scope>
    <source>
        <strain evidence="4">MeCH1-AG</strain>
    </source>
</reference>
<sequence length="147" mass="16570">MFESLLHLDGGWFDPFRRLERELDELFGPWPPPVDIHSAAWGSFPALNLGSTPDRVEVYLFTPGVDPKSLSINLQQNVLTVAGERPASAEQNATCDHRERFAGRFYRAVTLPEDVDPDQVEAQCRDGIVRISIGRREAAKPRQIEVK</sequence>
<comment type="similarity">
    <text evidence="1 2">Belongs to the small heat shock protein (HSP20) family.</text>
</comment>
<dbReference type="EMBL" id="OZ026884">
    <property type="protein sequence ID" value="CAL1239088.1"/>
    <property type="molecule type" value="Genomic_DNA"/>
</dbReference>
<accession>A0ABP1C4D2</accession>
<name>A0ABP1C4D2_9GAMM</name>
<dbReference type="Proteomes" id="UP001497493">
    <property type="component" value="Chromosome"/>
</dbReference>
<feature type="domain" description="SHSP" evidence="3">
    <location>
        <begin position="38"/>
        <end position="147"/>
    </location>
</feature>
<evidence type="ECO:0000259" key="3">
    <source>
        <dbReference type="PROSITE" id="PS01031"/>
    </source>
</evidence>
<dbReference type="InterPro" id="IPR002068">
    <property type="entry name" value="A-crystallin/Hsp20_dom"/>
</dbReference>
<dbReference type="Pfam" id="PF00011">
    <property type="entry name" value="HSP20"/>
    <property type="match status" value="1"/>
</dbReference>
<evidence type="ECO:0000313" key="5">
    <source>
        <dbReference type="Proteomes" id="UP001497493"/>
    </source>
</evidence>